<dbReference type="Proteomes" id="UP000828941">
    <property type="component" value="Chromosome 14"/>
</dbReference>
<protein>
    <submittedName>
        <fullName evidence="1">Uncharacterized protein</fullName>
    </submittedName>
</protein>
<evidence type="ECO:0000313" key="1">
    <source>
        <dbReference type="EMBL" id="KAI4297065.1"/>
    </source>
</evidence>
<dbReference type="EMBL" id="CM039439">
    <property type="protein sequence ID" value="KAI4297065.1"/>
    <property type="molecule type" value="Genomic_DNA"/>
</dbReference>
<name>A0ACB9KIW5_BAUVA</name>
<keyword evidence="2" id="KW-1185">Reference proteome</keyword>
<evidence type="ECO:0000313" key="2">
    <source>
        <dbReference type="Proteomes" id="UP000828941"/>
    </source>
</evidence>
<proteinExistence type="predicted"/>
<sequence>MSITLTVVIYIQESVSWKLGFGIPTACMCCSIIIFFVGSRLYVRVKAEGSIFSGIAQVLVSAYRKRQVKLPGKEKVDEIFYDPPLEGTSVSSKLPLTNQFR</sequence>
<comment type="caution">
    <text evidence="1">The sequence shown here is derived from an EMBL/GenBank/DDBJ whole genome shotgun (WGS) entry which is preliminary data.</text>
</comment>
<organism evidence="1 2">
    <name type="scientific">Bauhinia variegata</name>
    <name type="common">Purple orchid tree</name>
    <name type="synonym">Phanera variegata</name>
    <dbReference type="NCBI Taxonomy" id="167791"/>
    <lineage>
        <taxon>Eukaryota</taxon>
        <taxon>Viridiplantae</taxon>
        <taxon>Streptophyta</taxon>
        <taxon>Embryophyta</taxon>
        <taxon>Tracheophyta</taxon>
        <taxon>Spermatophyta</taxon>
        <taxon>Magnoliopsida</taxon>
        <taxon>eudicotyledons</taxon>
        <taxon>Gunneridae</taxon>
        <taxon>Pentapetalae</taxon>
        <taxon>rosids</taxon>
        <taxon>fabids</taxon>
        <taxon>Fabales</taxon>
        <taxon>Fabaceae</taxon>
        <taxon>Cercidoideae</taxon>
        <taxon>Cercideae</taxon>
        <taxon>Bauhiniinae</taxon>
        <taxon>Bauhinia</taxon>
    </lineage>
</organism>
<reference evidence="1 2" key="1">
    <citation type="journal article" date="2022" name="DNA Res.">
        <title>Chromosomal-level genome assembly of the orchid tree Bauhinia variegata (Leguminosae; Cercidoideae) supports the allotetraploid origin hypothesis of Bauhinia.</title>
        <authorList>
            <person name="Zhong Y."/>
            <person name="Chen Y."/>
            <person name="Zheng D."/>
            <person name="Pang J."/>
            <person name="Liu Y."/>
            <person name="Luo S."/>
            <person name="Meng S."/>
            <person name="Qian L."/>
            <person name="Wei D."/>
            <person name="Dai S."/>
            <person name="Zhou R."/>
        </authorList>
    </citation>
    <scope>NUCLEOTIDE SEQUENCE [LARGE SCALE GENOMIC DNA]</scope>
    <source>
        <strain evidence="1">BV-YZ2020</strain>
    </source>
</reference>
<accession>A0ACB9KIW5</accession>
<gene>
    <name evidence="1" type="ORF">L6164_036973</name>
</gene>